<dbReference type="Pfam" id="PF00084">
    <property type="entry name" value="Sushi"/>
    <property type="match status" value="1"/>
</dbReference>
<dbReference type="GeneTree" id="ENSGT00990000212387"/>
<reference evidence="5" key="1">
    <citation type="submission" date="2025-08" db="UniProtKB">
        <authorList>
            <consortium name="Ensembl"/>
        </authorList>
    </citation>
    <scope>IDENTIFICATION</scope>
</reference>
<sequence>PSNDTSPAPARLRLRPFPAWPRPLKSVSFLADLLPPCFCLSLWLGQCGSPPRLSFAEVTGKKWSRYLVGYTLSYSCRPGYTLDPRKSPRSTQPAPWHRNHHCGVSASQGPTLLGCRT</sequence>
<keyword evidence="2" id="KW-0768">Sushi</keyword>
<protein>
    <recommendedName>
        <fullName evidence="4">Sushi domain-containing protein</fullName>
    </recommendedName>
</protein>
<proteinExistence type="predicted"/>
<keyword evidence="1" id="KW-1015">Disulfide bond</keyword>
<feature type="region of interest" description="Disordered" evidence="3">
    <location>
        <begin position="81"/>
        <end position="103"/>
    </location>
</feature>
<dbReference type="PROSITE" id="PS50923">
    <property type="entry name" value="SUSHI"/>
    <property type="match status" value="1"/>
</dbReference>
<name>A0A8C3PCE8_CHRPI</name>
<organism evidence="5 6">
    <name type="scientific">Chrysemys picta bellii</name>
    <name type="common">Western painted turtle</name>
    <name type="synonym">Emys bellii</name>
    <dbReference type="NCBI Taxonomy" id="8478"/>
    <lineage>
        <taxon>Eukaryota</taxon>
        <taxon>Metazoa</taxon>
        <taxon>Chordata</taxon>
        <taxon>Craniata</taxon>
        <taxon>Vertebrata</taxon>
        <taxon>Euteleostomi</taxon>
        <taxon>Archelosauria</taxon>
        <taxon>Testudinata</taxon>
        <taxon>Testudines</taxon>
        <taxon>Cryptodira</taxon>
        <taxon>Durocryptodira</taxon>
        <taxon>Testudinoidea</taxon>
        <taxon>Emydidae</taxon>
        <taxon>Chrysemys</taxon>
    </lineage>
</organism>
<evidence type="ECO:0000256" key="1">
    <source>
        <dbReference type="ARBA" id="ARBA00023157"/>
    </source>
</evidence>
<dbReference type="Proteomes" id="UP000694380">
    <property type="component" value="Unplaced"/>
</dbReference>
<evidence type="ECO:0000313" key="6">
    <source>
        <dbReference type="Proteomes" id="UP000694380"/>
    </source>
</evidence>
<keyword evidence="6" id="KW-1185">Reference proteome</keyword>
<dbReference type="SUPFAM" id="SSF57535">
    <property type="entry name" value="Complement control module/SCR domain"/>
    <property type="match status" value="1"/>
</dbReference>
<dbReference type="InterPro" id="IPR000436">
    <property type="entry name" value="Sushi_SCR_CCP_dom"/>
</dbReference>
<dbReference type="AlphaFoldDB" id="A0A8C3PCE8"/>
<evidence type="ECO:0000313" key="5">
    <source>
        <dbReference type="Ensembl" id="ENSCPBP00000032326.1"/>
    </source>
</evidence>
<accession>A0A8C3PCE8</accession>
<evidence type="ECO:0000256" key="3">
    <source>
        <dbReference type="SAM" id="MobiDB-lite"/>
    </source>
</evidence>
<evidence type="ECO:0000259" key="4">
    <source>
        <dbReference type="PROSITE" id="PS50923"/>
    </source>
</evidence>
<reference evidence="5" key="2">
    <citation type="submission" date="2025-09" db="UniProtKB">
        <authorList>
            <consortium name="Ensembl"/>
        </authorList>
    </citation>
    <scope>IDENTIFICATION</scope>
</reference>
<dbReference type="CDD" id="cd00033">
    <property type="entry name" value="CCP"/>
    <property type="match status" value="1"/>
</dbReference>
<feature type="domain" description="Sushi" evidence="4">
    <location>
        <begin position="45"/>
        <end position="104"/>
    </location>
</feature>
<dbReference type="InterPro" id="IPR035976">
    <property type="entry name" value="Sushi/SCR/CCP_sf"/>
</dbReference>
<comment type="caution">
    <text evidence="2">Lacks conserved residue(s) required for the propagation of feature annotation.</text>
</comment>
<evidence type="ECO:0000256" key="2">
    <source>
        <dbReference type="PROSITE-ProRule" id="PRU00302"/>
    </source>
</evidence>
<dbReference type="Gene3D" id="2.10.70.10">
    <property type="entry name" value="Complement Module, domain 1"/>
    <property type="match status" value="1"/>
</dbReference>
<dbReference type="Ensembl" id="ENSCPBT00000038019.1">
    <property type="protein sequence ID" value="ENSCPBP00000032326.1"/>
    <property type="gene ID" value="ENSCPBG00000022664.1"/>
</dbReference>